<reference evidence="4" key="1">
    <citation type="submission" date="2017-04" db="EMBL/GenBank/DDBJ databases">
        <title>Function of individual gut microbiota members based on whole genome sequencing of pure cultures obtained from chicken caecum.</title>
        <authorList>
            <person name="Medvecky M."/>
            <person name="Cejkova D."/>
            <person name="Polansky O."/>
            <person name="Karasova D."/>
            <person name="Kubasova T."/>
            <person name="Cizek A."/>
            <person name="Rychlik I."/>
        </authorList>
    </citation>
    <scope>NUCLEOTIDE SEQUENCE [LARGE SCALE GENOMIC DNA]</scope>
    <source>
        <strain evidence="4">An90</strain>
    </source>
</reference>
<dbReference type="AlphaFoldDB" id="A0A1Y3QQT9"/>
<sequence>MENFSTVLWIVVIAAAMIFNVVSQSRKQAKKQARQAGDRHAGSEAWPSWDPAAAPQPAPRKDAPVRQEVQPAVASAATPTMAPSAGFEDAAPEGGSGHTAHLSGRGNAPKDRLAAAEHPHAAYDDAQEDVSAEIAEDFDLRRAVIYSEILKPKFDE</sequence>
<dbReference type="EMBL" id="NFHB01000010">
    <property type="protein sequence ID" value="OUN02022.1"/>
    <property type="molecule type" value="Genomic_DNA"/>
</dbReference>
<feature type="compositionally biased region" description="Low complexity" evidence="1">
    <location>
        <begin position="71"/>
        <end position="85"/>
    </location>
</feature>
<feature type="compositionally biased region" description="Basic and acidic residues" evidence="1">
    <location>
        <begin position="108"/>
        <end position="123"/>
    </location>
</feature>
<name>A0A1Y3QQT9_9BACT</name>
<feature type="region of interest" description="Disordered" evidence="1">
    <location>
        <begin position="30"/>
        <end position="128"/>
    </location>
</feature>
<accession>A0A1Y3QQT9</accession>
<keyword evidence="2" id="KW-1133">Transmembrane helix</keyword>
<evidence type="ECO:0000313" key="3">
    <source>
        <dbReference type="EMBL" id="OUN02022.1"/>
    </source>
</evidence>
<evidence type="ECO:0000313" key="4">
    <source>
        <dbReference type="Proteomes" id="UP000195772"/>
    </source>
</evidence>
<keyword evidence="2" id="KW-0472">Membrane</keyword>
<proteinExistence type="predicted"/>
<evidence type="ECO:0000256" key="2">
    <source>
        <dbReference type="SAM" id="Phobius"/>
    </source>
</evidence>
<evidence type="ECO:0000256" key="1">
    <source>
        <dbReference type="SAM" id="MobiDB-lite"/>
    </source>
</evidence>
<protein>
    <submittedName>
        <fullName evidence="3">Uncharacterized protein</fullName>
    </submittedName>
</protein>
<organism evidence="3 4">
    <name type="scientific">Alistipes onderdonkii</name>
    <dbReference type="NCBI Taxonomy" id="328813"/>
    <lineage>
        <taxon>Bacteria</taxon>
        <taxon>Pseudomonadati</taxon>
        <taxon>Bacteroidota</taxon>
        <taxon>Bacteroidia</taxon>
        <taxon>Bacteroidales</taxon>
        <taxon>Rikenellaceae</taxon>
        <taxon>Alistipes</taxon>
    </lineage>
</organism>
<dbReference type="RefSeq" id="WP_087403371.1">
    <property type="nucleotide sequence ID" value="NZ_DAWDON010000040.1"/>
</dbReference>
<keyword evidence="2" id="KW-0812">Transmembrane</keyword>
<dbReference type="Proteomes" id="UP000195772">
    <property type="component" value="Unassembled WGS sequence"/>
</dbReference>
<gene>
    <name evidence="3" type="ORF">B5G41_13190</name>
</gene>
<comment type="caution">
    <text evidence="3">The sequence shown here is derived from an EMBL/GenBank/DDBJ whole genome shotgun (WGS) entry which is preliminary data.</text>
</comment>
<dbReference type="OrthoDB" id="1004878at2"/>
<feature type="transmembrane region" description="Helical" evidence="2">
    <location>
        <begin position="6"/>
        <end position="22"/>
    </location>
</feature>